<dbReference type="Proteomes" id="UP000662572">
    <property type="component" value="Unassembled WGS sequence"/>
</dbReference>
<reference evidence="2" key="1">
    <citation type="journal article" date="2014" name="Int. J. Syst. Evol. Microbiol.">
        <title>Complete genome sequence of Corynebacterium casei LMG S-19264T (=DSM 44701T), isolated from a smear-ripened cheese.</title>
        <authorList>
            <consortium name="US DOE Joint Genome Institute (JGI-PGF)"/>
            <person name="Walter F."/>
            <person name="Albersmeier A."/>
            <person name="Kalinowski J."/>
            <person name="Ruckert C."/>
        </authorList>
    </citation>
    <scope>NUCLEOTIDE SEQUENCE</scope>
    <source>
        <strain evidence="2">KCTC 32296</strain>
    </source>
</reference>
<evidence type="ECO:0000313" key="2">
    <source>
        <dbReference type="EMBL" id="GGZ33071.1"/>
    </source>
</evidence>
<sequence length="616" mass="66569">MRDTICGAIHMFDRRQLLISAAAVAGASSLPLRANAAATVNDTVGAMNALFDRIMQHRLQRFPEEATSLGLDKGALAGSKRRLSEVSLKALEADRATTVGFLSELRAINRTALSGMDVVNYDTVAFTLATAAEGDRQFNYGAASSGEPYVISQLTGSYQQTPDFLDSQHVIADKADADAYIARLDQLAGVMDGELEIARHDAGLGVTPPDFAIDKALGMLKGLAATPAAQSVLVQSVAGRAHDKGIAGNYAAQATAIYEQKIQPAMARQITFLESVRPAASHEAGVWRLPKGDEYYAVSLKDATTTDMTGEEIHGQGLALVQEISAQIDAIFKANGLTQGSVGARLKALGARPDQLYADTDEAKVQLIADLNAKVEAIRPRLPPYFGQLPQAPVEIRRVPKAIQDGAPRGYYNSPTLDGSRPGIYWINLRNAAEVAKFTLTSLTYHEAIPGHHLQLALSGESDAIPLIRKAAGFSAYIEGWALYAEQLAVEMGMYADDPFGHVGQLQGSLFRAVRMVVDSGMHHKRWSREKAIAYFVETLGWPQTRGATEIERYAVWPGQACSYMVGKITWLKIREAQKRKQGGAFDIKTFHDTGLLAGSVPLAVLEQLYQSKGLI</sequence>
<dbReference type="InterPro" id="IPR010281">
    <property type="entry name" value="DUF885"/>
</dbReference>
<evidence type="ECO:0000313" key="3">
    <source>
        <dbReference type="Proteomes" id="UP000662572"/>
    </source>
</evidence>
<dbReference type="PANTHER" id="PTHR33361:SF2">
    <property type="entry name" value="DUF885 DOMAIN-CONTAINING PROTEIN"/>
    <property type="match status" value="1"/>
</dbReference>
<comment type="caution">
    <text evidence="2">The sequence shown here is derived from an EMBL/GenBank/DDBJ whole genome shotgun (WGS) entry which is preliminary data.</text>
</comment>
<dbReference type="PANTHER" id="PTHR33361">
    <property type="entry name" value="GLR0591 PROTEIN"/>
    <property type="match status" value="1"/>
</dbReference>
<gene>
    <name evidence="2" type="ORF">GCM10011273_19190</name>
</gene>
<feature type="signal peptide" evidence="1">
    <location>
        <begin position="1"/>
        <end position="36"/>
    </location>
</feature>
<reference evidence="2" key="2">
    <citation type="submission" date="2020-09" db="EMBL/GenBank/DDBJ databases">
        <authorList>
            <person name="Sun Q."/>
            <person name="Kim S."/>
        </authorList>
    </citation>
    <scope>NUCLEOTIDE SEQUENCE</scope>
    <source>
        <strain evidence="2">KCTC 32296</strain>
    </source>
</reference>
<keyword evidence="3" id="KW-1185">Reference proteome</keyword>
<proteinExistence type="predicted"/>
<evidence type="ECO:0000256" key="1">
    <source>
        <dbReference type="SAM" id="SignalP"/>
    </source>
</evidence>
<feature type="chain" id="PRO_5036788313" evidence="1">
    <location>
        <begin position="37"/>
        <end position="616"/>
    </location>
</feature>
<dbReference type="Pfam" id="PF05960">
    <property type="entry name" value="DUF885"/>
    <property type="match status" value="1"/>
</dbReference>
<dbReference type="EMBL" id="BMZB01000002">
    <property type="protein sequence ID" value="GGZ33071.1"/>
    <property type="molecule type" value="Genomic_DNA"/>
</dbReference>
<dbReference type="InterPro" id="IPR006311">
    <property type="entry name" value="TAT_signal"/>
</dbReference>
<protein>
    <submittedName>
        <fullName evidence="2">Tat pathway signal protein</fullName>
    </submittedName>
</protein>
<accession>A0A918Q639</accession>
<dbReference type="AlphaFoldDB" id="A0A918Q639"/>
<dbReference type="PROSITE" id="PS51318">
    <property type="entry name" value="TAT"/>
    <property type="match status" value="1"/>
</dbReference>
<name>A0A918Q639_9CAUL</name>
<keyword evidence="1" id="KW-0732">Signal</keyword>
<organism evidence="2 3">
    <name type="scientific">Asticcacaulis endophyticus</name>
    <dbReference type="NCBI Taxonomy" id="1395890"/>
    <lineage>
        <taxon>Bacteria</taxon>
        <taxon>Pseudomonadati</taxon>
        <taxon>Pseudomonadota</taxon>
        <taxon>Alphaproteobacteria</taxon>
        <taxon>Caulobacterales</taxon>
        <taxon>Caulobacteraceae</taxon>
        <taxon>Asticcacaulis</taxon>
    </lineage>
</organism>